<keyword evidence="2" id="KW-0067">ATP-binding</keyword>
<dbReference type="OrthoDB" id="9804819at2"/>
<sequence length="330" mass="36710">MQAHAVQSLIQLQQVTKRFGDRDVVRDVSWNIQPGEIFGIVGPSGCGKTTTVRLMTGVYIPTSGSVSVLGKDPATFKASDREQLGYMPQLFVLYPNLNVLENMRFAASMYGVSLTKRRKRIDELLDFVELDQARKTLAGNISGGMQRRLQLAAALVHEPELLFVDEPTAGIDPVLRGRFWDQFQELKAMGKSLVVTTQYVNEVAYCDRVAVMRDGQLLLVDTPDGLRRRALGSDVLTIRVDAEDLRNAVRILSRHQLVLGIERPHNAPLGSMMVYVDDASTALPELIAALNSDPTIDTRQVGEYNPPFDDIFITLMERLETPVSKEHSNA</sequence>
<feature type="domain" description="ABC transporter" evidence="3">
    <location>
        <begin position="10"/>
        <end position="239"/>
    </location>
</feature>
<name>A0A0P6Z3B3_9CHLR</name>
<dbReference type="PROSITE" id="PS50893">
    <property type="entry name" value="ABC_TRANSPORTER_2"/>
    <property type="match status" value="1"/>
</dbReference>
<proteinExistence type="predicted"/>
<dbReference type="PATRIC" id="fig|70996.4.peg.1395"/>
<dbReference type="GO" id="GO:0005524">
    <property type="term" value="F:ATP binding"/>
    <property type="evidence" value="ECO:0007669"/>
    <property type="project" value="UniProtKB-KW"/>
</dbReference>
<dbReference type="PANTHER" id="PTHR43038">
    <property type="entry name" value="ATP-BINDING CASSETTE, SUB-FAMILY H, MEMBER 1"/>
    <property type="match status" value="1"/>
</dbReference>
<evidence type="ECO:0000256" key="1">
    <source>
        <dbReference type="ARBA" id="ARBA00022741"/>
    </source>
</evidence>
<organism evidence="4 5">
    <name type="scientific">Herpetosiphon geysericola</name>
    <dbReference type="NCBI Taxonomy" id="70996"/>
    <lineage>
        <taxon>Bacteria</taxon>
        <taxon>Bacillati</taxon>
        <taxon>Chloroflexota</taxon>
        <taxon>Chloroflexia</taxon>
        <taxon>Herpetosiphonales</taxon>
        <taxon>Herpetosiphonaceae</taxon>
        <taxon>Herpetosiphon</taxon>
    </lineage>
</organism>
<accession>A0A0P6Z3B3</accession>
<dbReference type="PANTHER" id="PTHR43038:SF3">
    <property type="entry name" value="ABC TRANSPORTER G FAMILY MEMBER 20 ISOFORM X1"/>
    <property type="match status" value="1"/>
</dbReference>
<evidence type="ECO:0000313" key="5">
    <source>
        <dbReference type="Proteomes" id="UP000050277"/>
    </source>
</evidence>
<dbReference type="InterPro" id="IPR003439">
    <property type="entry name" value="ABC_transporter-like_ATP-bd"/>
</dbReference>
<dbReference type="InterPro" id="IPR003593">
    <property type="entry name" value="AAA+_ATPase"/>
</dbReference>
<evidence type="ECO:0000313" key="4">
    <source>
        <dbReference type="EMBL" id="KPL91896.1"/>
    </source>
</evidence>
<dbReference type="CDD" id="cd03230">
    <property type="entry name" value="ABC_DR_subfamily_A"/>
    <property type="match status" value="1"/>
</dbReference>
<dbReference type="InterPro" id="IPR017871">
    <property type="entry name" value="ABC_transporter-like_CS"/>
</dbReference>
<dbReference type="GO" id="GO:0016887">
    <property type="term" value="F:ATP hydrolysis activity"/>
    <property type="evidence" value="ECO:0007669"/>
    <property type="project" value="InterPro"/>
</dbReference>
<reference evidence="4 5" key="1">
    <citation type="submission" date="2015-07" db="EMBL/GenBank/DDBJ databases">
        <title>Whole genome sequence of Herpetosiphon geysericola DSM 7119.</title>
        <authorList>
            <person name="Hemp J."/>
            <person name="Ward L.M."/>
            <person name="Pace L.A."/>
            <person name="Fischer W.W."/>
        </authorList>
    </citation>
    <scope>NUCLEOTIDE SEQUENCE [LARGE SCALE GENOMIC DNA]</scope>
    <source>
        <strain evidence="4 5">DSM 7119</strain>
    </source>
</reference>
<protein>
    <recommendedName>
        <fullName evidence="3">ABC transporter domain-containing protein</fullName>
    </recommendedName>
</protein>
<dbReference type="Pfam" id="PF00005">
    <property type="entry name" value="ABC_tran"/>
    <property type="match status" value="1"/>
</dbReference>
<evidence type="ECO:0000259" key="3">
    <source>
        <dbReference type="PROSITE" id="PS50893"/>
    </source>
</evidence>
<comment type="caution">
    <text evidence="4">The sequence shown here is derived from an EMBL/GenBank/DDBJ whole genome shotgun (WGS) entry which is preliminary data.</text>
</comment>
<gene>
    <name evidence="4" type="ORF">SE18_00630</name>
</gene>
<keyword evidence="1" id="KW-0547">Nucleotide-binding</keyword>
<dbReference type="SMART" id="SM00382">
    <property type="entry name" value="AAA"/>
    <property type="match status" value="1"/>
</dbReference>
<dbReference type="PROSITE" id="PS00211">
    <property type="entry name" value="ABC_TRANSPORTER_1"/>
    <property type="match status" value="1"/>
</dbReference>
<dbReference type="RefSeq" id="WP_054532483.1">
    <property type="nucleotide sequence ID" value="NZ_LGKP01000003.1"/>
</dbReference>
<dbReference type="Proteomes" id="UP000050277">
    <property type="component" value="Unassembled WGS sequence"/>
</dbReference>
<dbReference type="STRING" id="70996.SE18_00630"/>
<dbReference type="SUPFAM" id="SSF52540">
    <property type="entry name" value="P-loop containing nucleoside triphosphate hydrolases"/>
    <property type="match status" value="1"/>
</dbReference>
<dbReference type="EMBL" id="LGKP01000003">
    <property type="protein sequence ID" value="KPL91896.1"/>
    <property type="molecule type" value="Genomic_DNA"/>
</dbReference>
<dbReference type="Gene3D" id="3.40.50.300">
    <property type="entry name" value="P-loop containing nucleotide triphosphate hydrolases"/>
    <property type="match status" value="1"/>
</dbReference>
<dbReference type="InterPro" id="IPR027417">
    <property type="entry name" value="P-loop_NTPase"/>
</dbReference>
<evidence type="ECO:0000256" key="2">
    <source>
        <dbReference type="ARBA" id="ARBA00022840"/>
    </source>
</evidence>
<keyword evidence="5" id="KW-1185">Reference proteome</keyword>
<dbReference type="AlphaFoldDB" id="A0A0P6Z3B3"/>